<accession>A0A1X2H8I3</accession>
<organism evidence="1 2">
    <name type="scientific">Syncephalastrum racemosum</name>
    <name type="common">Filamentous fungus</name>
    <dbReference type="NCBI Taxonomy" id="13706"/>
    <lineage>
        <taxon>Eukaryota</taxon>
        <taxon>Fungi</taxon>
        <taxon>Fungi incertae sedis</taxon>
        <taxon>Mucoromycota</taxon>
        <taxon>Mucoromycotina</taxon>
        <taxon>Mucoromycetes</taxon>
        <taxon>Mucorales</taxon>
        <taxon>Syncephalastraceae</taxon>
        <taxon>Syncephalastrum</taxon>
    </lineage>
</organism>
<proteinExistence type="predicted"/>
<dbReference type="AlphaFoldDB" id="A0A1X2H8I3"/>
<evidence type="ECO:0000313" key="1">
    <source>
        <dbReference type="EMBL" id="ORY94410.1"/>
    </source>
</evidence>
<reference evidence="1 2" key="1">
    <citation type="submission" date="2016-07" db="EMBL/GenBank/DDBJ databases">
        <title>Pervasive Adenine N6-methylation of Active Genes in Fungi.</title>
        <authorList>
            <consortium name="DOE Joint Genome Institute"/>
            <person name="Mondo S.J."/>
            <person name="Dannebaum R.O."/>
            <person name="Kuo R.C."/>
            <person name="Labutti K."/>
            <person name="Haridas S."/>
            <person name="Kuo A."/>
            <person name="Salamov A."/>
            <person name="Ahrendt S.R."/>
            <person name="Lipzen A."/>
            <person name="Sullivan W."/>
            <person name="Andreopoulos W.B."/>
            <person name="Clum A."/>
            <person name="Lindquist E."/>
            <person name="Daum C."/>
            <person name="Ramamoorthy G.K."/>
            <person name="Gryganskyi A."/>
            <person name="Culley D."/>
            <person name="Magnuson J.K."/>
            <person name="James T.Y."/>
            <person name="O'Malley M.A."/>
            <person name="Stajich J.E."/>
            <person name="Spatafora J.W."/>
            <person name="Visel A."/>
            <person name="Grigoriev I.V."/>
        </authorList>
    </citation>
    <scope>NUCLEOTIDE SEQUENCE [LARGE SCALE GENOMIC DNA]</scope>
    <source>
        <strain evidence="1 2">NRRL 2496</strain>
    </source>
</reference>
<dbReference type="OMA" id="SKIMENW"/>
<dbReference type="GO" id="GO:0042729">
    <property type="term" value="C:DASH complex"/>
    <property type="evidence" value="ECO:0007669"/>
    <property type="project" value="InterPro"/>
</dbReference>
<dbReference type="InParanoid" id="A0A1X2H8I3"/>
<dbReference type="EMBL" id="MCGN01000007">
    <property type="protein sequence ID" value="ORY94410.1"/>
    <property type="molecule type" value="Genomic_DNA"/>
</dbReference>
<evidence type="ECO:0000313" key="2">
    <source>
        <dbReference type="Proteomes" id="UP000242180"/>
    </source>
</evidence>
<name>A0A1X2H8I3_SYNRA</name>
<keyword evidence="2" id="KW-1185">Reference proteome</keyword>
<sequence length="96" mass="11449">MDIEQKRTLVREKRQELQEVTRFKQQSERLLQYFDELTEGFNTYTDGVQRTAYILAHWEDVFRIMTWVQSDENTDKENNTLVRLPIVNPSAANPLT</sequence>
<protein>
    <submittedName>
        <fullName evidence="1">Uncharacterized protein</fullName>
    </submittedName>
</protein>
<dbReference type="InterPro" id="IPR013963">
    <property type="entry name" value="DASH_Dad2"/>
</dbReference>
<comment type="caution">
    <text evidence="1">The sequence shown here is derived from an EMBL/GenBank/DDBJ whole genome shotgun (WGS) entry which is preliminary data.</text>
</comment>
<gene>
    <name evidence="1" type="ORF">BCR43DRAFT_525632</name>
</gene>
<dbReference type="GO" id="GO:0072686">
    <property type="term" value="C:mitotic spindle"/>
    <property type="evidence" value="ECO:0007669"/>
    <property type="project" value="InterPro"/>
</dbReference>
<dbReference type="Proteomes" id="UP000242180">
    <property type="component" value="Unassembled WGS sequence"/>
</dbReference>
<dbReference type="Pfam" id="PF08654">
    <property type="entry name" value="DASH_Dad2"/>
    <property type="match status" value="1"/>
</dbReference>
<dbReference type="OrthoDB" id="2284044at2759"/>
<dbReference type="GO" id="GO:0000278">
    <property type="term" value="P:mitotic cell cycle"/>
    <property type="evidence" value="ECO:0007669"/>
    <property type="project" value="InterPro"/>
</dbReference>